<organism evidence="1">
    <name type="scientific">marine metagenome</name>
    <dbReference type="NCBI Taxonomy" id="408172"/>
    <lineage>
        <taxon>unclassified sequences</taxon>
        <taxon>metagenomes</taxon>
        <taxon>ecological metagenomes</taxon>
    </lineage>
</organism>
<name>A0A382NSA7_9ZZZZ</name>
<dbReference type="EMBL" id="UINC01102045">
    <property type="protein sequence ID" value="SVC63358.1"/>
    <property type="molecule type" value="Genomic_DNA"/>
</dbReference>
<sequence length="239" mass="28071">MDNFFPEETVNDLLEKSLSTTYSKVGGTDISYDYDDISQAHKNMVPLGQAEIFNRNNNDDISQIRFEYNVYGEIEIRKEMVVRETIANNLEKMFPNDPALETFRSGELYPLQLFMKSHSPSGHYSIHTEGREVYGEFAFICFLDEVDGCNLVFPSKESLPTLFEKRPHWKKPWDDVTKALPNTRYLQDIEYKHKRNQCILFRMESAHYVSDPEGEFKTKPGPWRHCVTGWPWESYDKTR</sequence>
<protein>
    <submittedName>
        <fullName evidence="1">Uncharacterized protein</fullName>
    </submittedName>
</protein>
<reference evidence="1" key="1">
    <citation type="submission" date="2018-05" db="EMBL/GenBank/DDBJ databases">
        <authorList>
            <person name="Lanie J.A."/>
            <person name="Ng W.-L."/>
            <person name="Kazmierczak K.M."/>
            <person name="Andrzejewski T.M."/>
            <person name="Davidsen T.M."/>
            <person name="Wayne K.J."/>
            <person name="Tettelin H."/>
            <person name="Glass J.I."/>
            <person name="Rusch D."/>
            <person name="Podicherti R."/>
            <person name="Tsui H.-C.T."/>
            <person name="Winkler M.E."/>
        </authorList>
    </citation>
    <scope>NUCLEOTIDE SEQUENCE</scope>
</reference>
<proteinExistence type="predicted"/>
<evidence type="ECO:0000313" key="1">
    <source>
        <dbReference type="EMBL" id="SVC63358.1"/>
    </source>
</evidence>
<gene>
    <name evidence="1" type="ORF">METZ01_LOCUS316212</name>
</gene>
<accession>A0A382NSA7</accession>
<dbReference type="AlphaFoldDB" id="A0A382NSA7"/>